<evidence type="ECO:0000313" key="2">
    <source>
        <dbReference type="EMBL" id="KMV18309.1"/>
    </source>
</evidence>
<dbReference type="PATRIC" id="fig|451644.5.peg.2437"/>
<keyword evidence="1" id="KW-1133">Transmembrane helix</keyword>
<dbReference type="EMBL" id="LFOD01000008">
    <property type="protein sequence ID" value="KMV18309.1"/>
    <property type="molecule type" value="Genomic_DNA"/>
</dbReference>
<comment type="caution">
    <text evidence="2">The sequence shown here is derived from an EMBL/GenBank/DDBJ whole genome shotgun (WGS) entry which is preliminary data.</text>
</comment>
<dbReference type="AlphaFoldDB" id="A0A0J8WYT1"/>
<evidence type="ECO:0000313" key="3">
    <source>
        <dbReference type="Proteomes" id="UP000037594"/>
    </source>
</evidence>
<proteinExistence type="predicted"/>
<protein>
    <recommendedName>
        <fullName evidence="4">Type VII secretion protein EccE</fullName>
    </recommendedName>
</protein>
<feature type="transmembrane region" description="Helical" evidence="1">
    <location>
        <begin position="38"/>
        <end position="55"/>
    </location>
</feature>
<organism evidence="2 3">
    <name type="scientific">Mycolicibacterium conceptionense</name>
    <dbReference type="NCBI Taxonomy" id="451644"/>
    <lineage>
        <taxon>Bacteria</taxon>
        <taxon>Bacillati</taxon>
        <taxon>Actinomycetota</taxon>
        <taxon>Actinomycetes</taxon>
        <taxon>Mycobacteriales</taxon>
        <taxon>Mycobacteriaceae</taxon>
        <taxon>Mycolicibacterium</taxon>
    </lineage>
</organism>
<gene>
    <name evidence="2" type="ORF">ACT17_11785</name>
</gene>
<sequence length="528" mass="57616">MHFGLTTPTVGKALTVVAAATALHFTLTATTHWPYTSYITATAALAWLAALIITYRDRTVGGWITHRRSCTQRIPRLTQILSHNNTAILWDHTTGHASILIEVTPKPFSANILDENDAWSSPTLDLDPIRHELRQFDIQLHDLTCVTIGYTYAHQNDLAKVAFTTTGPINAIAYGRTYLRVTLDTATSANSIAARQIDTYSDPRATLASGMARTLQIASSRAHRAIALQGFIARKLSKSQAAQLHRHITALLGADAIAEEGFAHAGKGAPHLVSFTPTAKATDRTHGDWLRATTEVCASITRMTPAGPSTDHVERFYCNRVERLDTVDLAEASGLRREYGQHAAIATTALPLAVPPPVTAVPKAIVPVDAVTTARTTPGGVGIYLGYTLDGAKRVWLDTTVACDEPLWIIGSRQAIELLLVRSATLGLRLDVRTPELGHIARGLRHAGISTHERPDITITSLGDEHHTTAPVRIVWTEYPIEQRPRYLIDASSTPGILHVRTGDNDVKVRWEFNSAEKALLAQAFARR</sequence>
<reference evidence="2 3" key="1">
    <citation type="submission" date="2015-06" db="EMBL/GenBank/DDBJ databases">
        <title>Genome sequence of Mycobacterium conceptionense strain MLE.</title>
        <authorList>
            <person name="Greninger A.L."/>
            <person name="Cunningham G."/>
            <person name="Chiu C.Y."/>
            <person name="Miller S."/>
        </authorList>
    </citation>
    <scope>NUCLEOTIDE SEQUENCE [LARGE SCALE GENOMIC DNA]</scope>
    <source>
        <strain evidence="2 3">MLE</strain>
    </source>
</reference>
<dbReference type="Proteomes" id="UP000037594">
    <property type="component" value="Unassembled WGS sequence"/>
</dbReference>
<keyword evidence="1" id="KW-0472">Membrane</keyword>
<dbReference type="RefSeq" id="WP_048895752.1">
    <property type="nucleotide sequence ID" value="NZ_LFOD01000008.1"/>
</dbReference>
<evidence type="ECO:0000256" key="1">
    <source>
        <dbReference type="SAM" id="Phobius"/>
    </source>
</evidence>
<keyword evidence="1" id="KW-0812">Transmembrane</keyword>
<accession>A0A0J8WYT1</accession>
<evidence type="ECO:0008006" key="4">
    <source>
        <dbReference type="Google" id="ProtNLM"/>
    </source>
</evidence>
<name>A0A0J8WYT1_9MYCO</name>